<accession>A0A1M4ZIJ5</accession>
<dbReference type="InterPro" id="IPR038770">
    <property type="entry name" value="Na+/solute_symporter_sf"/>
</dbReference>
<feature type="transmembrane region" description="Helical" evidence="8">
    <location>
        <begin position="18"/>
        <end position="37"/>
    </location>
</feature>
<keyword evidence="3" id="KW-0813">Transport</keyword>
<comment type="similarity">
    <text evidence="2">Belongs to the arsenical resistance-3 (ACR3) (TC 2.A.59) family.</text>
</comment>
<dbReference type="AlphaFoldDB" id="A0A1M4ZIJ5"/>
<dbReference type="Pfam" id="PF01758">
    <property type="entry name" value="SBF"/>
    <property type="match status" value="1"/>
</dbReference>
<evidence type="ECO:0000256" key="5">
    <source>
        <dbReference type="ARBA" id="ARBA00022692"/>
    </source>
</evidence>
<keyword evidence="10" id="KW-1185">Reference proteome</keyword>
<evidence type="ECO:0000256" key="1">
    <source>
        <dbReference type="ARBA" id="ARBA00004651"/>
    </source>
</evidence>
<evidence type="ECO:0000256" key="4">
    <source>
        <dbReference type="ARBA" id="ARBA00022475"/>
    </source>
</evidence>
<evidence type="ECO:0000256" key="7">
    <source>
        <dbReference type="ARBA" id="ARBA00023136"/>
    </source>
</evidence>
<dbReference type="PANTHER" id="PTHR43057">
    <property type="entry name" value="ARSENITE EFFLUX TRANSPORTER"/>
    <property type="match status" value="1"/>
</dbReference>
<gene>
    <name evidence="9" type="ORF">SAMN02745204_01949</name>
</gene>
<sequence length="128" mass="13948">MPGLVGFVLLCMNPFERYLSVWVLLCIVAGVLLGQWLPGLFQAIGRLEVAQVNLPVGVLIWVMIIPMLVKVDFGALHQVRAHLRGLGVTLFVNWLVKPFSMALLAWLSFASCSPRGYPPSSSTATSPA</sequence>
<dbReference type="InterPro" id="IPR004706">
    <property type="entry name" value="Arsenical-R_Acr3"/>
</dbReference>
<dbReference type="PANTHER" id="PTHR43057:SF1">
    <property type="entry name" value="ARSENICAL-RESISTANCE PROTEIN 3"/>
    <property type="match status" value="1"/>
</dbReference>
<organism evidence="9 10">
    <name type="scientific">Thermomonas hydrothermalis</name>
    <dbReference type="NCBI Taxonomy" id="213588"/>
    <lineage>
        <taxon>Bacteria</taxon>
        <taxon>Pseudomonadati</taxon>
        <taxon>Pseudomonadota</taxon>
        <taxon>Gammaproteobacteria</taxon>
        <taxon>Lysobacterales</taxon>
        <taxon>Lysobacteraceae</taxon>
        <taxon>Thermomonas</taxon>
    </lineage>
</organism>
<dbReference type="STRING" id="213588.SAMN02745204_01949"/>
<evidence type="ECO:0000256" key="2">
    <source>
        <dbReference type="ARBA" id="ARBA00010110"/>
    </source>
</evidence>
<dbReference type="GO" id="GO:0005886">
    <property type="term" value="C:plasma membrane"/>
    <property type="evidence" value="ECO:0007669"/>
    <property type="project" value="UniProtKB-SubCell"/>
</dbReference>
<evidence type="ECO:0000256" key="6">
    <source>
        <dbReference type="ARBA" id="ARBA00022989"/>
    </source>
</evidence>
<dbReference type="GO" id="GO:0015105">
    <property type="term" value="F:arsenite transmembrane transporter activity"/>
    <property type="evidence" value="ECO:0007669"/>
    <property type="project" value="TreeGrafter"/>
</dbReference>
<protein>
    <submittedName>
        <fullName evidence="9">Sodium Bile acid symporter family protein</fullName>
    </submittedName>
</protein>
<dbReference type="Proteomes" id="UP000242857">
    <property type="component" value="Unassembled WGS sequence"/>
</dbReference>
<evidence type="ECO:0000313" key="9">
    <source>
        <dbReference type="EMBL" id="SHF17795.1"/>
    </source>
</evidence>
<reference evidence="10" key="1">
    <citation type="submission" date="2016-11" db="EMBL/GenBank/DDBJ databases">
        <authorList>
            <person name="Varghese N."/>
            <person name="Submissions S."/>
        </authorList>
    </citation>
    <scope>NUCLEOTIDE SEQUENCE [LARGE SCALE GENOMIC DNA]</scope>
    <source>
        <strain evidence="10">DSM 14834</strain>
    </source>
</reference>
<dbReference type="Gene3D" id="1.20.1530.20">
    <property type="match status" value="1"/>
</dbReference>
<keyword evidence="6 8" id="KW-1133">Transmembrane helix</keyword>
<dbReference type="GO" id="GO:0015297">
    <property type="term" value="F:antiporter activity"/>
    <property type="evidence" value="ECO:0007669"/>
    <property type="project" value="InterPro"/>
</dbReference>
<feature type="transmembrane region" description="Helical" evidence="8">
    <location>
        <begin position="90"/>
        <end position="109"/>
    </location>
</feature>
<keyword evidence="5 8" id="KW-0812">Transmembrane</keyword>
<dbReference type="GO" id="GO:0015104">
    <property type="term" value="F:antimonite transmembrane transporter activity"/>
    <property type="evidence" value="ECO:0007669"/>
    <property type="project" value="TreeGrafter"/>
</dbReference>
<comment type="subcellular location">
    <subcellularLocation>
        <location evidence="1">Cell membrane</location>
        <topology evidence="1">Multi-pass membrane protein</topology>
    </subcellularLocation>
</comment>
<dbReference type="EMBL" id="FQUK01000037">
    <property type="protein sequence ID" value="SHF17795.1"/>
    <property type="molecule type" value="Genomic_DNA"/>
</dbReference>
<evidence type="ECO:0000313" key="10">
    <source>
        <dbReference type="Proteomes" id="UP000242857"/>
    </source>
</evidence>
<feature type="transmembrane region" description="Helical" evidence="8">
    <location>
        <begin position="49"/>
        <end position="69"/>
    </location>
</feature>
<keyword evidence="4" id="KW-1003">Cell membrane</keyword>
<proteinExistence type="inferred from homology"/>
<evidence type="ECO:0000256" key="3">
    <source>
        <dbReference type="ARBA" id="ARBA00022448"/>
    </source>
</evidence>
<name>A0A1M4ZIJ5_9GAMM</name>
<evidence type="ECO:0000256" key="8">
    <source>
        <dbReference type="SAM" id="Phobius"/>
    </source>
</evidence>
<keyword evidence="7 8" id="KW-0472">Membrane</keyword>
<dbReference type="InterPro" id="IPR002657">
    <property type="entry name" value="BilAc:Na_symport/Acr3"/>
</dbReference>